<evidence type="ECO:0000313" key="1">
    <source>
        <dbReference type="EMBL" id="VVO61037.1"/>
    </source>
</evidence>
<protein>
    <submittedName>
        <fullName evidence="1">Uncharacterized protein</fullName>
    </submittedName>
</protein>
<organism evidence="1 2">
    <name type="scientific">Pseudomonas fluorescens</name>
    <dbReference type="NCBI Taxonomy" id="294"/>
    <lineage>
        <taxon>Bacteria</taxon>
        <taxon>Pseudomonadati</taxon>
        <taxon>Pseudomonadota</taxon>
        <taxon>Gammaproteobacteria</taxon>
        <taxon>Pseudomonadales</taxon>
        <taxon>Pseudomonadaceae</taxon>
        <taxon>Pseudomonas</taxon>
    </lineage>
</organism>
<evidence type="ECO:0000313" key="2">
    <source>
        <dbReference type="Proteomes" id="UP000385207"/>
    </source>
</evidence>
<accession>A0A5E7HEZ0</accession>
<dbReference type="AlphaFoldDB" id="A0A5E7HEZ0"/>
<dbReference type="OrthoDB" id="6904890at2"/>
<sequence length="102" mass="12136">MEDDLIDDTGFELGMPIREEMLKHQCTLLCAELETTRRDLRNAHKNIAKLIIMHRDRSTELAALKIEHERFQRTLSEMYIREREQEALCTRYAYGDHTTARK</sequence>
<proteinExistence type="predicted"/>
<name>A0A5E7HEZ0_PSEFL</name>
<dbReference type="EMBL" id="CABVII010000003">
    <property type="protein sequence ID" value="VVO61037.1"/>
    <property type="molecule type" value="Genomic_DNA"/>
</dbReference>
<reference evidence="1 2" key="1">
    <citation type="submission" date="2019-09" db="EMBL/GenBank/DDBJ databases">
        <authorList>
            <person name="Chandra G."/>
            <person name="Truman W A."/>
        </authorList>
    </citation>
    <scope>NUCLEOTIDE SEQUENCE [LARGE SCALE GENOMIC DNA]</scope>
    <source>
        <strain evidence="1">PS862</strain>
    </source>
</reference>
<dbReference type="RefSeq" id="WP_150783271.1">
    <property type="nucleotide sequence ID" value="NZ_CABVII010000003.1"/>
</dbReference>
<gene>
    <name evidence="1" type="ORF">PS862_00819</name>
</gene>
<dbReference type="Proteomes" id="UP000385207">
    <property type="component" value="Unassembled WGS sequence"/>
</dbReference>